<evidence type="ECO:0000259" key="1">
    <source>
        <dbReference type="Pfam" id="PF22322"/>
    </source>
</evidence>
<evidence type="ECO:0000313" key="2">
    <source>
        <dbReference type="EMBL" id="ABE52036.1"/>
    </source>
</evidence>
<feature type="domain" description="DUF6973" evidence="1">
    <location>
        <begin position="111"/>
        <end position="218"/>
    </location>
</feature>
<name>Q12WZ0_METBU</name>
<dbReference type="InterPro" id="IPR054246">
    <property type="entry name" value="DUF6973"/>
</dbReference>
<dbReference type="STRING" id="259564.Mbur_1109"/>
<organism evidence="2 3">
    <name type="scientific">Methanococcoides burtonii (strain DSM 6242 / NBRC 107633 / OCM 468 / ACE-M)</name>
    <dbReference type="NCBI Taxonomy" id="259564"/>
    <lineage>
        <taxon>Archaea</taxon>
        <taxon>Methanobacteriati</taxon>
        <taxon>Methanobacteriota</taxon>
        <taxon>Stenosarchaea group</taxon>
        <taxon>Methanomicrobia</taxon>
        <taxon>Methanosarcinales</taxon>
        <taxon>Methanosarcinaceae</taxon>
        <taxon>Methanococcoides</taxon>
    </lineage>
</organism>
<proteinExistence type="predicted"/>
<dbReference type="AlphaFoldDB" id="Q12WZ0"/>
<sequence length="237" mass="26789">MKTNRKFGIGAMLAAMLLISMAFVPAVSAGQDKISEENIKESQMLQYIDIEELYTEVNSYIEKNPDATDKQINNYTLQKIRELYDVSKSDRDGSSRVSYPGYYLNDQEALLFTENPWKGAKSCFYGLSSESETVNVFGFNGANDASDAFRHTYWNALMVRHIDYTWAYRWATAHEYYSSGLPKTMDLWNNIKGRQIGSNNPSASDSTLSSKVVIALNSGNQLKKIVNNNLVYTSNEI</sequence>
<dbReference type="OrthoDB" id="142873at2157"/>
<dbReference type="Pfam" id="PF22322">
    <property type="entry name" value="DUF6973"/>
    <property type="match status" value="1"/>
</dbReference>
<dbReference type="HOGENOM" id="CLU_090566_0_0_2"/>
<dbReference type="KEGG" id="mbu:Mbur_1109"/>
<gene>
    <name evidence="2" type="ordered locus">Mbur_1109</name>
</gene>
<protein>
    <recommendedName>
        <fullName evidence="1">DUF6973 domain-containing protein</fullName>
    </recommendedName>
</protein>
<accession>Q12WZ0</accession>
<dbReference type="RefSeq" id="WP_011499184.1">
    <property type="nucleotide sequence ID" value="NC_007955.1"/>
</dbReference>
<dbReference type="Proteomes" id="UP000001979">
    <property type="component" value="Chromosome"/>
</dbReference>
<dbReference type="EMBL" id="CP000300">
    <property type="protein sequence ID" value="ABE52036.1"/>
    <property type="molecule type" value="Genomic_DNA"/>
</dbReference>
<keyword evidence="3" id="KW-1185">Reference proteome</keyword>
<dbReference type="GeneID" id="25393162"/>
<reference evidence="3" key="1">
    <citation type="journal article" date="2009" name="ISME J.">
        <title>The genome sequence of the psychrophilic archaeon, Methanococcoides burtonii: the role of genome evolution in cold adaptation.</title>
        <authorList>
            <person name="Allen M.A."/>
            <person name="Lauro F.M."/>
            <person name="Williams T.J."/>
            <person name="Burg D."/>
            <person name="Siddiqui K.S."/>
            <person name="De Francisci D."/>
            <person name="Chong K.W."/>
            <person name="Pilak O."/>
            <person name="Chew H.H."/>
            <person name="De Maere M.Z."/>
            <person name="Ting L."/>
            <person name="Katrib M."/>
            <person name="Ng C."/>
            <person name="Sowers K.R."/>
            <person name="Galperin M.Y."/>
            <person name="Anderson I.J."/>
            <person name="Ivanova N."/>
            <person name="Dalin E."/>
            <person name="Martinez M."/>
            <person name="Lapidus A."/>
            <person name="Hauser L."/>
            <person name="Land M."/>
            <person name="Thomas T."/>
            <person name="Cavicchioli R."/>
        </authorList>
    </citation>
    <scope>NUCLEOTIDE SEQUENCE [LARGE SCALE GENOMIC DNA]</scope>
    <source>
        <strain evidence="3">DSM 6242 / NBRC 107633 / OCM 468 / ACE-M</strain>
    </source>
</reference>
<evidence type="ECO:0000313" key="3">
    <source>
        <dbReference type="Proteomes" id="UP000001979"/>
    </source>
</evidence>